<dbReference type="PANTHER" id="PTHR16305">
    <property type="entry name" value="TESTICULAR SOLUBLE ADENYLYL CYCLASE"/>
    <property type="match status" value="1"/>
</dbReference>
<dbReference type="Pfam" id="PF13191">
    <property type="entry name" value="AAA_16"/>
    <property type="match status" value="1"/>
</dbReference>
<accession>A0A5S4GV73</accession>
<dbReference type="InterPro" id="IPR016032">
    <property type="entry name" value="Sig_transdc_resp-reg_C-effctor"/>
</dbReference>
<dbReference type="PROSITE" id="PS50043">
    <property type="entry name" value="HTH_LUXR_2"/>
    <property type="match status" value="1"/>
</dbReference>
<reference evidence="5 6" key="1">
    <citation type="submission" date="2019-05" db="EMBL/GenBank/DDBJ databases">
        <title>Draft genome sequence of Nonomuraea zeae DSM 100528.</title>
        <authorList>
            <person name="Saricaoglu S."/>
            <person name="Isik K."/>
        </authorList>
    </citation>
    <scope>NUCLEOTIDE SEQUENCE [LARGE SCALE GENOMIC DNA]</scope>
    <source>
        <strain evidence="5 6">DSM 100528</strain>
    </source>
</reference>
<dbReference type="InterPro" id="IPR000792">
    <property type="entry name" value="Tscrpt_reg_LuxR_C"/>
</dbReference>
<dbReference type="PRINTS" id="PR00038">
    <property type="entry name" value="HTHLUXR"/>
</dbReference>
<dbReference type="InterPro" id="IPR027417">
    <property type="entry name" value="P-loop_NTPase"/>
</dbReference>
<comment type="caution">
    <text evidence="5">The sequence shown here is derived from an EMBL/GenBank/DDBJ whole genome shotgun (WGS) entry which is preliminary data.</text>
</comment>
<dbReference type="InterPro" id="IPR036388">
    <property type="entry name" value="WH-like_DNA-bd_sf"/>
</dbReference>
<dbReference type="Proteomes" id="UP000306628">
    <property type="component" value="Unassembled WGS sequence"/>
</dbReference>
<dbReference type="CDD" id="cd06170">
    <property type="entry name" value="LuxR_C_like"/>
    <property type="match status" value="1"/>
</dbReference>
<keyword evidence="1" id="KW-0547">Nucleotide-binding</keyword>
<dbReference type="Gene3D" id="1.10.10.10">
    <property type="entry name" value="Winged helix-like DNA-binding domain superfamily/Winged helix DNA-binding domain"/>
    <property type="match status" value="1"/>
</dbReference>
<sequence length="1003" mass="105894">MRARAGDDGDAAGQRSARHGGLALGVFSAVPGHPIDARSRTARAASVKSPVSPGKVLVVMGSGAFYARRVLGRDDEIELLESLLRHAAEGHGGGVVLHGEPGIGKTALLSYAAEHATGFQVLRAVGVAPEADLAYATLHQLLLPALGSVDDLPGPQAQALHILFGRAHGAAPDPFLVALSALSLLSLLAEERPVLCVVDDAHWADQPTLKTLAFVARRLGDEPIALALAARADEGHATDLPGLRRVPLMGLNEEAATALLDQRAEKKAEKKAGEKAGEGAGERRLSDGERRHLLAATGGNPLALLELAGKEIPPEGTREPPAMTDELQRSFLTRIGARHAESLPLLQLIAADGSGSVETIEKAAGALRVASGPLHRAELDELLTYDGTRLVFRHPLIRSAIYHSATADRRAAIHRALAAALDAPDDQHRRAWHLGQAAVGHDEQAAEQLERSAEQAALRGGPAAAMAALSRAAELTADGPRRGRRLWAAALAAVQGGFTSVAGTLLDRAGREPQLAEPDRIALAAVRAIVAEFAGSPEDAMDLIQPWIPRALRLDRHLFTPTVAMYADLGLRTNRPRAWSDLAGWLDEVALSPDDPADAVLRLLHAASLARTGRDPEGKGLDALGPAGSDLVVAGASAEPVTMTLAGGIARGLGAYELSRRLYRDAGQRARTGGSLGALAWILEYQAADEIARGRLGLAESHAEEGCQFADEAGQPNTACRNRGLLALCAALRGRPEAAGLATGVLAEASGRRLADATAYARRALGLIDLVAGRHLEAARHFAAIGDWAADPPPDLAMAVVPDLVEALVRAGERDRAAAATARYARWTEHVAAPEPGALAARCRALTCADGSAAEHYAESLRLHAESDSPLEHARTELLLGEQLRRDRRRSQAQRHLRAAAEDFRRVGALAWADRALGELRATGESARTPETRATEAGALGTLTPQELRITLAVGEGLTNREIAAQLFLSPRTVDYHLRKVFQKAGITSRAELMRMVLADVPA</sequence>
<dbReference type="AlphaFoldDB" id="A0A5S4GV73"/>
<dbReference type="SUPFAM" id="SSF52540">
    <property type="entry name" value="P-loop containing nucleoside triphosphate hydrolases"/>
    <property type="match status" value="1"/>
</dbReference>
<evidence type="ECO:0000256" key="3">
    <source>
        <dbReference type="SAM" id="MobiDB-lite"/>
    </source>
</evidence>
<dbReference type="SUPFAM" id="SSF46894">
    <property type="entry name" value="C-terminal effector domain of the bipartite response regulators"/>
    <property type="match status" value="1"/>
</dbReference>
<evidence type="ECO:0000259" key="4">
    <source>
        <dbReference type="PROSITE" id="PS50043"/>
    </source>
</evidence>
<dbReference type="GO" id="GO:0006355">
    <property type="term" value="P:regulation of DNA-templated transcription"/>
    <property type="evidence" value="ECO:0007669"/>
    <property type="project" value="InterPro"/>
</dbReference>
<name>A0A5S4GV73_9ACTN</name>
<evidence type="ECO:0000256" key="1">
    <source>
        <dbReference type="ARBA" id="ARBA00022741"/>
    </source>
</evidence>
<organism evidence="5 6">
    <name type="scientific">Nonomuraea zeae</name>
    <dbReference type="NCBI Taxonomy" id="1642303"/>
    <lineage>
        <taxon>Bacteria</taxon>
        <taxon>Bacillati</taxon>
        <taxon>Actinomycetota</taxon>
        <taxon>Actinomycetes</taxon>
        <taxon>Streptosporangiales</taxon>
        <taxon>Streptosporangiaceae</taxon>
        <taxon>Nonomuraea</taxon>
    </lineage>
</organism>
<dbReference type="Pfam" id="PF00196">
    <property type="entry name" value="GerE"/>
    <property type="match status" value="1"/>
</dbReference>
<dbReference type="GO" id="GO:0004016">
    <property type="term" value="F:adenylate cyclase activity"/>
    <property type="evidence" value="ECO:0007669"/>
    <property type="project" value="TreeGrafter"/>
</dbReference>
<keyword evidence="6" id="KW-1185">Reference proteome</keyword>
<dbReference type="GO" id="GO:0005524">
    <property type="term" value="F:ATP binding"/>
    <property type="evidence" value="ECO:0007669"/>
    <property type="project" value="UniProtKB-KW"/>
</dbReference>
<dbReference type="GO" id="GO:0005737">
    <property type="term" value="C:cytoplasm"/>
    <property type="evidence" value="ECO:0007669"/>
    <property type="project" value="TreeGrafter"/>
</dbReference>
<evidence type="ECO:0000313" key="5">
    <source>
        <dbReference type="EMBL" id="TMR36856.1"/>
    </source>
</evidence>
<dbReference type="SMART" id="SM00421">
    <property type="entry name" value="HTH_LUXR"/>
    <property type="match status" value="1"/>
</dbReference>
<evidence type="ECO:0000256" key="2">
    <source>
        <dbReference type="ARBA" id="ARBA00022840"/>
    </source>
</evidence>
<gene>
    <name evidence="5" type="ORF">ETD85_09790</name>
</gene>
<feature type="region of interest" description="Disordered" evidence="3">
    <location>
        <begin position="263"/>
        <end position="286"/>
    </location>
</feature>
<protein>
    <recommendedName>
        <fullName evidence="4">HTH luxR-type domain-containing protein</fullName>
    </recommendedName>
</protein>
<dbReference type="PANTHER" id="PTHR16305:SF35">
    <property type="entry name" value="TRANSCRIPTIONAL ACTIVATOR DOMAIN"/>
    <property type="match status" value="1"/>
</dbReference>
<dbReference type="OrthoDB" id="483at2"/>
<proteinExistence type="predicted"/>
<feature type="domain" description="HTH luxR-type" evidence="4">
    <location>
        <begin position="936"/>
        <end position="1001"/>
    </location>
</feature>
<evidence type="ECO:0000313" key="6">
    <source>
        <dbReference type="Proteomes" id="UP000306628"/>
    </source>
</evidence>
<dbReference type="InterPro" id="IPR041664">
    <property type="entry name" value="AAA_16"/>
</dbReference>
<dbReference type="Gene3D" id="3.40.50.300">
    <property type="entry name" value="P-loop containing nucleotide triphosphate hydrolases"/>
    <property type="match status" value="1"/>
</dbReference>
<dbReference type="GO" id="GO:0003677">
    <property type="term" value="F:DNA binding"/>
    <property type="evidence" value="ECO:0007669"/>
    <property type="project" value="InterPro"/>
</dbReference>
<dbReference type="EMBL" id="VCKX01000021">
    <property type="protein sequence ID" value="TMR36856.1"/>
    <property type="molecule type" value="Genomic_DNA"/>
</dbReference>
<keyword evidence="2" id="KW-0067">ATP-binding</keyword>